<feature type="chain" id="PRO_5034739807" description="C2H2-type domain-containing protein" evidence="1">
    <location>
        <begin position="22"/>
        <end position="116"/>
    </location>
</feature>
<dbReference type="PROSITE" id="PS51257">
    <property type="entry name" value="PROKAR_LIPOPROTEIN"/>
    <property type="match status" value="1"/>
</dbReference>
<feature type="signal peptide" evidence="1">
    <location>
        <begin position="1"/>
        <end position="21"/>
    </location>
</feature>
<keyword evidence="1" id="KW-0732">Signal</keyword>
<accession>A0A8H6HHN5</accession>
<evidence type="ECO:0000313" key="2">
    <source>
        <dbReference type="EMBL" id="KAF6746560.1"/>
    </source>
</evidence>
<keyword evidence="3" id="KW-1185">Reference proteome</keyword>
<evidence type="ECO:0000313" key="3">
    <source>
        <dbReference type="Proteomes" id="UP000521943"/>
    </source>
</evidence>
<dbReference type="EMBL" id="JACGCI010000091">
    <property type="protein sequence ID" value="KAF6746560.1"/>
    <property type="molecule type" value="Genomic_DNA"/>
</dbReference>
<name>A0A8H6HHN5_9AGAR</name>
<gene>
    <name evidence="2" type="ORF">DFP72DRAFT_922664</name>
</gene>
<organism evidence="2 3">
    <name type="scientific">Ephemerocybe angulata</name>
    <dbReference type="NCBI Taxonomy" id="980116"/>
    <lineage>
        <taxon>Eukaryota</taxon>
        <taxon>Fungi</taxon>
        <taxon>Dikarya</taxon>
        <taxon>Basidiomycota</taxon>
        <taxon>Agaricomycotina</taxon>
        <taxon>Agaricomycetes</taxon>
        <taxon>Agaricomycetidae</taxon>
        <taxon>Agaricales</taxon>
        <taxon>Agaricineae</taxon>
        <taxon>Psathyrellaceae</taxon>
        <taxon>Ephemerocybe</taxon>
    </lineage>
</organism>
<protein>
    <recommendedName>
        <fullName evidence="4">C2H2-type domain-containing protein</fullName>
    </recommendedName>
</protein>
<proteinExistence type="predicted"/>
<comment type="caution">
    <text evidence="2">The sequence shown here is derived from an EMBL/GenBank/DDBJ whole genome shotgun (WGS) entry which is preliminary data.</text>
</comment>
<reference evidence="2 3" key="1">
    <citation type="submission" date="2020-07" db="EMBL/GenBank/DDBJ databases">
        <title>Comparative genomics of pyrophilous fungi reveals a link between fire events and developmental genes.</title>
        <authorList>
            <consortium name="DOE Joint Genome Institute"/>
            <person name="Steindorff A.S."/>
            <person name="Carver A."/>
            <person name="Calhoun S."/>
            <person name="Stillman K."/>
            <person name="Liu H."/>
            <person name="Lipzen A."/>
            <person name="Pangilinan J."/>
            <person name="Labutti K."/>
            <person name="Bruns T.D."/>
            <person name="Grigoriev I.V."/>
        </authorList>
    </citation>
    <scope>NUCLEOTIDE SEQUENCE [LARGE SCALE GENOMIC DNA]</scope>
    <source>
        <strain evidence="2 3">CBS 144469</strain>
    </source>
</reference>
<dbReference type="AlphaFoldDB" id="A0A8H6HHN5"/>
<dbReference type="Proteomes" id="UP000521943">
    <property type="component" value="Unassembled WGS sequence"/>
</dbReference>
<sequence>MRIQFLALLSTFVSLACLSSAHHEHSVDSREFVDGLSTGDFPTRDLGDISAREIIGQLRERLERRDRTGTGRWCCPECGKEFKNNVIALGHEMNSGGKHKVYALKRLEHCPWVGKR</sequence>
<evidence type="ECO:0008006" key="4">
    <source>
        <dbReference type="Google" id="ProtNLM"/>
    </source>
</evidence>
<dbReference type="OrthoDB" id="654211at2759"/>
<evidence type="ECO:0000256" key="1">
    <source>
        <dbReference type="SAM" id="SignalP"/>
    </source>
</evidence>